<dbReference type="EMBL" id="LXFE01000978">
    <property type="protein sequence ID" value="OLL24105.1"/>
    <property type="molecule type" value="Genomic_DNA"/>
</dbReference>
<feature type="compositionally biased region" description="Low complexity" evidence="1">
    <location>
        <begin position="654"/>
        <end position="674"/>
    </location>
</feature>
<dbReference type="InterPro" id="IPR008927">
    <property type="entry name" value="6-PGluconate_DH-like_C_sf"/>
</dbReference>
<name>A0A1U7LN72_NEOID</name>
<protein>
    <submittedName>
        <fullName evidence="4">Meiotically up-regulated gene 72 protein</fullName>
    </submittedName>
</protein>
<dbReference type="PANTHER" id="PTHR21708:SF25">
    <property type="entry name" value="PROTEIN PAM1-RELATED"/>
    <property type="match status" value="1"/>
</dbReference>
<dbReference type="Pfam" id="PF08546">
    <property type="entry name" value="ApbA_C"/>
    <property type="match status" value="1"/>
</dbReference>
<feature type="compositionally biased region" description="Polar residues" evidence="1">
    <location>
        <begin position="541"/>
        <end position="569"/>
    </location>
</feature>
<feature type="region of interest" description="Disordered" evidence="1">
    <location>
        <begin position="426"/>
        <end position="683"/>
    </location>
</feature>
<evidence type="ECO:0000259" key="2">
    <source>
        <dbReference type="Pfam" id="PF02558"/>
    </source>
</evidence>
<dbReference type="AlphaFoldDB" id="A0A1U7LN72"/>
<dbReference type="SUPFAM" id="SSF48179">
    <property type="entry name" value="6-phosphogluconate dehydrogenase C-terminal domain-like"/>
    <property type="match status" value="1"/>
</dbReference>
<feature type="domain" description="Ketopantoate reductase N-terminal" evidence="2">
    <location>
        <begin position="9"/>
        <end position="105"/>
    </location>
</feature>
<feature type="region of interest" description="Disordered" evidence="1">
    <location>
        <begin position="269"/>
        <end position="343"/>
    </location>
</feature>
<dbReference type="OMA" id="VHENSYS"/>
<dbReference type="OrthoDB" id="5302359at2759"/>
<sequence>MSNLVLVVRAVEDAVDPENPFDYIFVCVKALPDVYDLAAVIEAVVTPSHTCILLNTTNTIGIERLLEERFPKNLVLSLVSGANLIQTGPADFEHSDSSQVWIGAARRNLEISLETQQDMTESLALTLEAGQVECHVSKNILQQQWERMIGPVAFHPISVLFEEPNHAALLEQPLANELIGDLITELMAIAQLQNCHFDSTFRDRIIESAVLASQQSMMYQDFVAKRPMEIESFLANPLKAAKEVGIPTPHLQCIYALAHNVNRLNQIKAASPPSNTKHFSPQRVSSAPLPASPVMGHRPMSIRAPQMDSRRPVTNGNTHGPPPSRSNGYRHTGYSPPTISRNDSLEGLEEFTDIALYGDQVGQHPGAVPDDDGYDYRYVNGNDDSHSRIPPHQQVRRPAPAILHQDLALRERELALRHRELAMREREMSVHHGRGGGKKGPMTPVYDDGDEDDDYGMPPPRPPVVDPDSVDMMSVTSRKFRRGPPKSSTRAQLNSEFENGGRTSSLTMRSFRSKNFRKDRTVSSIPQADLPGILGSLNDDPLNSLSTNRYPTVDTKTLTDNSRANSLTASRMEELRISSNGPYPSPNSFRSSPQLSSPHDQIRNYPHGQTPGGRALSGIAPQQQSFPNGHGGPVPRGPPIRVNGKSSGPYKSVTGSASASMNGSGSTNSSSNSSLERNGGMMI</sequence>
<proteinExistence type="predicted"/>
<dbReference type="STRING" id="1198029.A0A1U7LN72"/>
<dbReference type="InterPro" id="IPR051402">
    <property type="entry name" value="KPR-Related"/>
</dbReference>
<dbReference type="FunFam" id="1.10.1040.10:FF:000017">
    <property type="entry name" value="2-dehydropantoate 2-reductase"/>
    <property type="match status" value="1"/>
</dbReference>
<feature type="compositionally biased region" description="Polar residues" evidence="1">
    <location>
        <begin position="272"/>
        <end position="285"/>
    </location>
</feature>
<dbReference type="Gene3D" id="3.40.50.720">
    <property type="entry name" value="NAD(P)-binding Rossmann-like Domain"/>
    <property type="match status" value="1"/>
</dbReference>
<dbReference type="GO" id="GO:0005737">
    <property type="term" value="C:cytoplasm"/>
    <property type="evidence" value="ECO:0007669"/>
    <property type="project" value="TreeGrafter"/>
</dbReference>
<dbReference type="InterPro" id="IPR013332">
    <property type="entry name" value="KPR_N"/>
</dbReference>
<dbReference type="Gene3D" id="1.10.1040.10">
    <property type="entry name" value="N-(1-d-carboxylethyl)-l-norvaline Dehydrogenase, domain 2"/>
    <property type="match status" value="1"/>
</dbReference>
<feature type="compositionally biased region" description="Polar residues" evidence="1">
    <location>
        <begin position="486"/>
        <end position="510"/>
    </location>
</feature>
<dbReference type="InterPro" id="IPR013752">
    <property type="entry name" value="KPA_reductase"/>
</dbReference>
<feature type="domain" description="Ketopantoate reductase C-terminal" evidence="3">
    <location>
        <begin position="139"/>
        <end position="261"/>
    </location>
</feature>
<evidence type="ECO:0000256" key="1">
    <source>
        <dbReference type="SAM" id="MobiDB-lite"/>
    </source>
</evidence>
<dbReference type="PANTHER" id="PTHR21708">
    <property type="entry name" value="PROBABLE 2-DEHYDROPANTOATE 2-REDUCTASE"/>
    <property type="match status" value="1"/>
</dbReference>
<gene>
    <name evidence="4" type="ORF">NEOLI_004281</name>
</gene>
<organism evidence="4 5">
    <name type="scientific">Neolecta irregularis (strain DAH-3)</name>
    <dbReference type="NCBI Taxonomy" id="1198029"/>
    <lineage>
        <taxon>Eukaryota</taxon>
        <taxon>Fungi</taxon>
        <taxon>Dikarya</taxon>
        <taxon>Ascomycota</taxon>
        <taxon>Taphrinomycotina</taxon>
        <taxon>Neolectales</taxon>
        <taxon>Neolectaceae</taxon>
        <taxon>Neolecta</taxon>
    </lineage>
</organism>
<accession>A0A1U7LN72</accession>
<evidence type="ECO:0000259" key="3">
    <source>
        <dbReference type="Pfam" id="PF08546"/>
    </source>
</evidence>
<evidence type="ECO:0000313" key="4">
    <source>
        <dbReference type="EMBL" id="OLL24105.1"/>
    </source>
</evidence>
<comment type="caution">
    <text evidence="4">The sequence shown here is derived from an EMBL/GenBank/DDBJ whole genome shotgun (WGS) entry which is preliminary data.</text>
</comment>
<keyword evidence="5" id="KW-1185">Reference proteome</keyword>
<dbReference type="InterPro" id="IPR013328">
    <property type="entry name" value="6PGD_dom2"/>
</dbReference>
<feature type="compositionally biased region" description="Polar residues" evidence="1">
    <location>
        <begin position="325"/>
        <end position="342"/>
    </location>
</feature>
<dbReference type="Proteomes" id="UP000186594">
    <property type="component" value="Unassembled WGS sequence"/>
</dbReference>
<dbReference type="Pfam" id="PF02558">
    <property type="entry name" value="ApbA"/>
    <property type="match status" value="1"/>
</dbReference>
<feature type="compositionally biased region" description="Polar residues" evidence="1">
    <location>
        <begin position="577"/>
        <end position="599"/>
    </location>
</feature>
<evidence type="ECO:0000313" key="5">
    <source>
        <dbReference type="Proteomes" id="UP000186594"/>
    </source>
</evidence>
<reference evidence="4 5" key="1">
    <citation type="submission" date="2016-04" db="EMBL/GenBank/DDBJ databases">
        <title>Evolutionary innovation and constraint leading to complex multicellularity in the Ascomycota.</title>
        <authorList>
            <person name="Cisse O."/>
            <person name="Nguyen A."/>
            <person name="Hewitt D.A."/>
            <person name="Jedd G."/>
            <person name="Stajich J.E."/>
        </authorList>
    </citation>
    <scope>NUCLEOTIDE SEQUENCE [LARGE SCALE GENOMIC DNA]</scope>
    <source>
        <strain evidence="4 5">DAH-3</strain>
    </source>
</reference>